<proteinExistence type="predicted"/>
<comment type="caution">
    <text evidence="2">The sequence shown here is derived from an EMBL/GenBank/DDBJ whole genome shotgun (WGS) entry which is preliminary data.</text>
</comment>
<gene>
    <name evidence="2" type="ORF">N7452_001116</name>
</gene>
<dbReference type="Gene3D" id="3.90.1200.10">
    <property type="match status" value="1"/>
</dbReference>
<evidence type="ECO:0000259" key="1">
    <source>
        <dbReference type="Pfam" id="PF01636"/>
    </source>
</evidence>
<evidence type="ECO:0000313" key="3">
    <source>
        <dbReference type="Proteomes" id="UP001147695"/>
    </source>
</evidence>
<dbReference type="Pfam" id="PF01636">
    <property type="entry name" value="APH"/>
    <property type="match status" value="1"/>
</dbReference>
<accession>A0A9W9R1R2</accession>
<reference evidence="2" key="2">
    <citation type="journal article" date="2023" name="IMA Fungus">
        <title>Comparative genomic study of the Penicillium genus elucidates a diverse pangenome and 15 lateral gene transfer events.</title>
        <authorList>
            <person name="Petersen C."/>
            <person name="Sorensen T."/>
            <person name="Nielsen M.R."/>
            <person name="Sondergaard T.E."/>
            <person name="Sorensen J.L."/>
            <person name="Fitzpatrick D.A."/>
            <person name="Frisvad J.C."/>
            <person name="Nielsen K.L."/>
        </authorList>
    </citation>
    <scope>NUCLEOTIDE SEQUENCE</scope>
    <source>
        <strain evidence="2">IBT 35673</strain>
    </source>
</reference>
<organism evidence="2 3">
    <name type="scientific">Penicillium brevicompactum</name>
    <dbReference type="NCBI Taxonomy" id="5074"/>
    <lineage>
        <taxon>Eukaryota</taxon>
        <taxon>Fungi</taxon>
        <taxon>Dikarya</taxon>
        <taxon>Ascomycota</taxon>
        <taxon>Pezizomycotina</taxon>
        <taxon>Eurotiomycetes</taxon>
        <taxon>Eurotiomycetidae</taxon>
        <taxon>Eurotiales</taxon>
        <taxon>Aspergillaceae</taxon>
        <taxon>Penicillium</taxon>
    </lineage>
</organism>
<name>A0A9W9R1R2_PENBR</name>
<dbReference type="InterPro" id="IPR011009">
    <property type="entry name" value="Kinase-like_dom_sf"/>
</dbReference>
<protein>
    <submittedName>
        <fullName evidence="2">Mus38-like protein</fullName>
    </submittedName>
</protein>
<dbReference type="InterPro" id="IPR002575">
    <property type="entry name" value="Aminoglycoside_PTrfase"/>
</dbReference>
<dbReference type="SUPFAM" id="SSF56112">
    <property type="entry name" value="Protein kinase-like (PK-like)"/>
    <property type="match status" value="1"/>
</dbReference>
<dbReference type="Proteomes" id="UP001147695">
    <property type="component" value="Unassembled WGS sequence"/>
</dbReference>
<feature type="domain" description="Aminoglycoside phosphotransferase" evidence="1">
    <location>
        <begin position="47"/>
        <end position="163"/>
    </location>
</feature>
<sequence>MQIQGAFSYTVTAGFDSSKLFQFRTHDSSIDLSIAALAEATHAEFVALVGYHGTIGTDRPLHIYEMDKFDGIPYIMARDISHIDNKTHKFSTLVEFLPPRFKSSLLSIRKDLPSNFSGALPFVISHGDLCEMNMLVNPENGKLTGIVDWAEARILPFGFSLWRFENVLGFMDSEGWHYYDNRRELEDLFWNSFRAEIRDSS</sequence>
<dbReference type="AlphaFoldDB" id="A0A9W9R1R2"/>
<evidence type="ECO:0000313" key="2">
    <source>
        <dbReference type="EMBL" id="KAJ5352142.1"/>
    </source>
</evidence>
<reference evidence="2" key="1">
    <citation type="submission" date="2022-12" db="EMBL/GenBank/DDBJ databases">
        <authorList>
            <person name="Petersen C."/>
        </authorList>
    </citation>
    <scope>NUCLEOTIDE SEQUENCE</scope>
    <source>
        <strain evidence="2">IBT 35673</strain>
    </source>
</reference>
<dbReference type="EMBL" id="JAPZBQ010000001">
    <property type="protein sequence ID" value="KAJ5352142.1"/>
    <property type="molecule type" value="Genomic_DNA"/>
</dbReference>